<dbReference type="InterPro" id="IPR000033">
    <property type="entry name" value="LDLR_classB_rpt"/>
</dbReference>
<organism evidence="1 4">
    <name type="scientific">Polarella glacialis</name>
    <name type="common">Dinoflagellate</name>
    <dbReference type="NCBI Taxonomy" id="89957"/>
    <lineage>
        <taxon>Eukaryota</taxon>
        <taxon>Sar</taxon>
        <taxon>Alveolata</taxon>
        <taxon>Dinophyceae</taxon>
        <taxon>Suessiales</taxon>
        <taxon>Suessiaceae</taxon>
        <taxon>Polarella</taxon>
    </lineage>
</organism>
<sequence>VSTVVSMRHHARLPKLLPLYLWLLCALPVGIFAKLDLVDGLLKPKGLALDTSAGRIYWAEVGAMKIRSAKLDGTDIRDVLVKSDVLGAPTSLALDSIEKKIYWTARCCSVRRANLDGSDEQEVASAEYSSGIALDRVTRKVYWADWMQGRIMRADMSGSEAEVFYSKNLASPVDVALDPSHDMIYWSDFGRYRIERTGVDVATPVQGLNMSWAVMQTYGIAIDSLARKIYLSDYEHAGIEYTGRIIRTSLDGDDSEVLVSEPGMQMPTSMALDTDNGILYWTDQKSGKIQRLFLQCPASTLIVASRGNDTLEVQYAGSEHGSLTIAPCPEKYSGNLTLACSNGEVSVSSGRCGKRCPAGSVAPTFGLLKHEPDVEVNYGAMDDGERVDVPCPSDLVGVSQLKCKEGIVSVLGQNCRTAQPCKAGDTLVGDALVAYGFVPHGLMDGGACPSGFQ</sequence>
<dbReference type="Proteomes" id="UP000654075">
    <property type="component" value="Unassembled WGS sequence"/>
</dbReference>
<dbReference type="EMBL" id="CAJNNV010032705">
    <property type="protein sequence ID" value="CAE8640790.1"/>
    <property type="molecule type" value="Genomic_DNA"/>
</dbReference>
<reference evidence="1" key="1">
    <citation type="submission" date="2021-02" db="EMBL/GenBank/DDBJ databases">
        <authorList>
            <person name="Dougan E. K."/>
            <person name="Rhodes N."/>
            <person name="Thang M."/>
            <person name="Chan C."/>
        </authorList>
    </citation>
    <scope>NUCLEOTIDE SEQUENCE</scope>
</reference>
<dbReference type="SUPFAM" id="SSF63825">
    <property type="entry name" value="YWTD domain"/>
    <property type="match status" value="2"/>
</dbReference>
<evidence type="ECO:0000313" key="4">
    <source>
        <dbReference type="Proteomes" id="UP000654075"/>
    </source>
</evidence>
<dbReference type="AlphaFoldDB" id="A0A813GPA5"/>
<dbReference type="EMBL" id="CAJNNW010030341">
    <property type="protein sequence ID" value="CAE8703186.1"/>
    <property type="molecule type" value="Genomic_DNA"/>
</dbReference>
<feature type="non-terminal residue" evidence="1">
    <location>
        <position position="453"/>
    </location>
</feature>
<comment type="caution">
    <text evidence="1">The sequence shown here is derived from an EMBL/GenBank/DDBJ whole genome shotgun (WGS) entry which is preliminary data.</text>
</comment>
<proteinExistence type="predicted"/>
<protein>
    <submittedName>
        <fullName evidence="1">Uncharacterized protein</fullName>
    </submittedName>
</protein>
<dbReference type="InterPro" id="IPR050778">
    <property type="entry name" value="Cueball_EGF_LRP_Nidogen"/>
</dbReference>
<dbReference type="Gene3D" id="2.120.10.30">
    <property type="entry name" value="TolB, C-terminal domain"/>
    <property type="match status" value="3"/>
</dbReference>
<dbReference type="EMBL" id="CAJNNV010028850">
    <property type="protein sequence ID" value="CAE8625916.1"/>
    <property type="molecule type" value="Genomic_DNA"/>
</dbReference>
<dbReference type="SMART" id="SM00135">
    <property type="entry name" value="LY"/>
    <property type="match status" value="6"/>
</dbReference>
<dbReference type="PROSITE" id="PS51120">
    <property type="entry name" value="LDLRB"/>
    <property type="match status" value="2"/>
</dbReference>
<evidence type="ECO:0000313" key="2">
    <source>
        <dbReference type="EMBL" id="CAE8640790.1"/>
    </source>
</evidence>
<dbReference type="PANTHER" id="PTHR46513">
    <property type="entry name" value="VITELLOGENIN RECEPTOR-LIKE PROTEIN-RELATED-RELATED"/>
    <property type="match status" value="1"/>
</dbReference>
<dbReference type="OrthoDB" id="9990982at2759"/>
<gene>
    <name evidence="1" type="ORF">PGLA1383_LOCUS42895</name>
    <name evidence="2" type="ORF">PGLA1383_LOCUS55560</name>
    <name evidence="3" type="ORF">PGLA2088_LOCUS32741</name>
</gene>
<evidence type="ECO:0000313" key="3">
    <source>
        <dbReference type="EMBL" id="CAE8703186.1"/>
    </source>
</evidence>
<dbReference type="InterPro" id="IPR011042">
    <property type="entry name" value="6-blade_b-propeller_TolB-like"/>
</dbReference>
<keyword evidence="4" id="KW-1185">Reference proteome</keyword>
<evidence type="ECO:0000313" key="1">
    <source>
        <dbReference type="EMBL" id="CAE8625916.1"/>
    </source>
</evidence>
<dbReference type="PANTHER" id="PTHR46513:SF13">
    <property type="entry name" value="EGF-LIKE DOMAIN-CONTAINING PROTEIN"/>
    <property type="match status" value="1"/>
</dbReference>
<feature type="non-terminal residue" evidence="1">
    <location>
        <position position="1"/>
    </location>
</feature>
<name>A0A813GPA5_POLGL</name>
<accession>A0A813GPA5</accession>
<dbReference type="Proteomes" id="UP000626109">
    <property type="component" value="Unassembled WGS sequence"/>
</dbReference>
<dbReference type="Pfam" id="PF00058">
    <property type="entry name" value="Ldl_recept_b"/>
    <property type="match status" value="2"/>
</dbReference>